<dbReference type="AlphaFoldDB" id="C1DYJ0"/>
<protein>
    <submittedName>
        <fullName evidence="1">Uncharacterized protein</fullName>
    </submittedName>
</protein>
<proteinExistence type="predicted"/>
<reference evidence="1 2" key="1">
    <citation type="journal article" date="2009" name="Science">
        <title>Green evolution and dynamic adaptations revealed by genomes of the marine picoeukaryotes Micromonas.</title>
        <authorList>
            <person name="Worden A.Z."/>
            <person name="Lee J.H."/>
            <person name="Mock T."/>
            <person name="Rouze P."/>
            <person name="Simmons M.P."/>
            <person name="Aerts A.L."/>
            <person name="Allen A.E."/>
            <person name="Cuvelier M.L."/>
            <person name="Derelle E."/>
            <person name="Everett M.V."/>
            <person name="Foulon E."/>
            <person name="Grimwood J."/>
            <person name="Gundlach H."/>
            <person name="Henrissat B."/>
            <person name="Napoli C."/>
            <person name="McDonald S.M."/>
            <person name="Parker M.S."/>
            <person name="Rombauts S."/>
            <person name="Salamov A."/>
            <person name="Von Dassow P."/>
            <person name="Badger J.H."/>
            <person name="Coutinho P.M."/>
            <person name="Demir E."/>
            <person name="Dubchak I."/>
            <person name="Gentemann C."/>
            <person name="Eikrem W."/>
            <person name="Gready J.E."/>
            <person name="John U."/>
            <person name="Lanier W."/>
            <person name="Lindquist E.A."/>
            <person name="Lucas S."/>
            <person name="Mayer K.F."/>
            <person name="Moreau H."/>
            <person name="Not F."/>
            <person name="Otillar R."/>
            <person name="Panaud O."/>
            <person name="Pangilinan J."/>
            <person name="Paulsen I."/>
            <person name="Piegu B."/>
            <person name="Poliakov A."/>
            <person name="Robbens S."/>
            <person name="Schmutz J."/>
            <person name="Toulza E."/>
            <person name="Wyss T."/>
            <person name="Zelensky A."/>
            <person name="Zhou K."/>
            <person name="Armbrust E.V."/>
            <person name="Bhattacharya D."/>
            <person name="Goodenough U.W."/>
            <person name="Van de Peer Y."/>
            <person name="Grigoriev I.V."/>
        </authorList>
    </citation>
    <scope>NUCLEOTIDE SEQUENCE [LARGE SCALE GENOMIC DNA]</scope>
    <source>
        <strain evidence="2">RCC299 / NOUM17</strain>
    </source>
</reference>
<gene>
    <name evidence="1" type="ORF">MICPUN_55924</name>
</gene>
<accession>C1DYJ0</accession>
<organism evidence="1 2">
    <name type="scientific">Micromonas commoda (strain RCC299 / NOUM17 / CCMP2709)</name>
    <name type="common">Picoplanktonic green alga</name>
    <dbReference type="NCBI Taxonomy" id="296587"/>
    <lineage>
        <taxon>Eukaryota</taxon>
        <taxon>Viridiplantae</taxon>
        <taxon>Chlorophyta</taxon>
        <taxon>Mamiellophyceae</taxon>
        <taxon>Mamiellales</taxon>
        <taxon>Mamiellaceae</taxon>
        <taxon>Micromonas</taxon>
    </lineage>
</organism>
<dbReference type="EMBL" id="CP001323">
    <property type="protein sequence ID" value="ACO60953.1"/>
    <property type="molecule type" value="Genomic_DNA"/>
</dbReference>
<sequence length="98" mass="9954">MAQLHTGTVMRAMFAGGIALWSKAATIAKVRTSPAPGTPRRGWHPLRFCDPAPLTAPLPVKPPLQAGGGVATKAAMAAAGTGAAYTGYKTVAAPTQDK</sequence>
<keyword evidence="2" id="KW-1185">Reference proteome</keyword>
<dbReference type="Proteomes" id="UP000002009">
    <property type="component" value="Chromosome 2"/>
</dbReference>
<dbReference type="InParanoid" id="C1DYJ0"/>
<evidence type="ECO:0000313" key="1">
    <source>
        <dbReference type="EMBL" id="ACO60953.1"/>
    </source>
</evidence>
<name>C1DYJ0_MICCC</name>
<dbReference type="GeneID" id="8241369"/>
<dbReference type="RefSeq" id="XP_002499695.1">
    <property type="nucleotide sequence ID" value="XM_002499649.1"/>
</dbReference>
<dbReference type="KEGG" id="mis:MICPUN_55924"/>
<evidence type="ECO:0000313" key="2">
    <source>
        <dbReference type="Proteomes" id="UP000002009"/>
    </source>
</evidence>